<dbReference type="Gene3D" id="3.40.50.300">
    <property type="entry name" value="P-loop containing nucleotide triphosphate hydrolases"/>
    <property type="match status" value="1"/>
</dbReference>
<proteinExistence type="predicted"/>
<dbReference type="SMART" id="SM00382">
    <property type="entry name" value="AAA"/>
    <property type="match status" value="1"/>
</dbReference>
<evidence type="ECO:0000313" key="2">
    <source>
        <dbReference type="EMBL" id="SHE53866.1"/>
    </source>
</evidence>
<accession>A0A1M4UB41</accession>
<reference evidence="2 3" key="1">
    <citation type="submission" date="2016-11" db="EMBL/GenBank/DDBJ databases">
        <authorList>
            <person name="Jaros S."/>
            <person name="Januszkiewicz K."/>
            <person name="Wedrychowicz H."/>
        </authorList>
    </citation>
    <scope>NUCLEOTIDE SEQUENCE [LARGE SCALE GENOMIC DNA]</scope>
    <source>
        <strain evidence="2 3">DSM 19436</strain>
    </source>
</reference>
<dbReference type="Proteomes" id="UP000184485">
    <property type="component" value="Unassembled WGS sequence"/>
</dbReference>
<dbReference type="Pfam" id="PF01935">
    <property type="entry name" value="DUF87"/>
    <property type="match status" value="1"/>
</dbReference>
<feature type="domain" description="AAA+ ATPase" evidence="1">
    <location>
        <begin position="26"/>
        <end position="215"/>
    </location>
</feature>
<gene>
    <name evidence="2" type="ORF">SAMN02745157_0394</name>
</gene>
<dbReference type="InterPro" id="IPR008571">
    <property type="entry name" value="HerA-like"/>
</dbReference>
<keyword evidence="3" id="KW-1185">Reference proteome</keyword>
<dbReference type="InterPro" id="IPR027417">
    <property type="entry name" value="P-loop_NTPase"/>
</dbReference>
<dbReference type="STRING" id="1122133.SAMN02745157_0394"/>
<dbReference type="PANTHER" id="PTHR42957">
    <property type="entry name" value="HELICASE MJ1565-RELATED"/>
    <property type="match status" value="1"/>
</dbReference>
<name>A0A1M4UB41_9HYPH</name>
<organism evidence="2 3">
    <name type="scientific">Kaistia soli DSM 19436</name>
    <dbReference type="NCBI Taxonomy" id="1122133"/>
    <lineage>
        <taxon>Bacteria</taxon>
        <taxon>Pseudomonadati</taxon>
        <taxon>Pseudomonadota</taxon>
        <taxon>Alphaproteobacteria</taxon>
        <taxon>Hyphomicrobiales</taxon>
        <taxon>Kaistiaceae</taxon>
        <taxon>Kaistia</taxon>
    </lineage>
</organism>
<dbReference type="InterPro" id="IPR014588">
    <property type="entry name" value="ATPase_Atu1862_pred"/>
</dbReference>
<dbReference type="InterPro" id="IPR003593">
    <property type="entry name" value="AAA+_ATPase"/>
</dbReference>
<dbReference type="PIRSF" id="PIRSF034081">
    <property type="entry name" value="ATPase_Atu1862"/>
    <property type="match status" value="1"/>
</dbReference>
<sequence>MNIELGKVAGPHGGGAEAMLDVEELLATRLLVQGNSGSGKSHLLRRLIEQSAPYVQQVIIDPEGDFVSLADRFGHVVLDAERGLGELEVIATRVRQHRVSAVLNLESLDVEMQMRAAGTFLNAMFDADREHWFPVLVVVDEAQLFAPAVAGEVSEEARKLSLGAMTNLMCRGRKRGLAGIIATQRLAKLAKNVAAEASNFLMGRTFLDIDMVRAADLLGLERRQAETFRDLSRGQFVALGPALTRRPITVSVGTVETAPRAGTPKLTPLPAEAAAAQRELVLAPVPVDLVRPVEPRVAAPSAPTMHDLLASLAREAPLEAAEAPDDGLTPGEREAQFLAIARAVMAEPGAPFRGEAPLYQDFLVRCRIQRLPATLPLAQFRFLLNLARTGIDSALAETDDWQRVVELARALPDEAQLSFLLIAAAALTGSPCPSDAELALRSGTHSAGRARSRLRHLEKSGHIVLRVDIRGHRAAVLPDLGIETAAGDARAPYGDGSVAAE</sequence>
<dbReference type="SUPFAM" id="SSF52540">
    <property type="entry name" value="P-loop containing nucleoside triphosphate hydrolases"/>
    <property type="match status" value="1"/>
</dbReference>
<dbReference type="OrthoDB" id="9768060at2"/>
<evidence type="ECO:0000259" key="1">
    <source>
        <dbReference type="SMART" id="SM00382"/>
    </source>
</evidence>
<evidence type="ECO:0000313" key="3">
    <source>
        <dbReference type="Proteomes" id="UP000184485"/>
    </source>
</evidence>
<dbReference type="AlphaFoldDB" id="A0A1M4UB41"/>
<protein>
    <recommendedName>
        <fullName evidence="1">AAA+ ATPase domain-containing protein</fullName>
    </recommendedName>
</protein>
<dbReference type="PANTHER" id="PTHR42957:SF1">
    <property type="entry name" value="HELICASE MJ1565-RELATED"/>
    <property type="match status" value="1"/>
</dbReference>
<dbReference type="EMBL" id="FQUP01000001">
    <property type="protein sequence ID" value="SHE53866.1"/>
    <property type="molecule type" value="Genomic_DNA"/>
</dbReference>
<dbReference type="RefSeq" id="WP_084526810.1">
    <property type="nucleotide sequence ID" value="NZ_FQUP01000001.1"/>
</dbReference>
<dbReference type="InterPro" id="IPR002789">
    <property type="entry name" value="HerA_central"/>
</dbReference>